<evidence type="ECO:0000256" key="14">
    <source>
        <dbReference type="ARBA" id="ARBA00022840"/>
    </source>
</evidence>
<comment type="similarity">
    <text evidence="7">Belongs to the CobU/CobP family.</text>
</comment>
<comment type="pathway">
    <text evidence="6">Cofactor biosynthesis; adenosylcobalamin biosynthesis; adenosylcobalamin from cob(II)yrinate a,c-diamide: step 5/7.</text>
</comment>
<evidence type="ECO:0000256" key="16">
    <source>
        <dbReference type="ARBA" id="ARBA00029570"/>
    </source>
</evidence>
<evidence type="ECO:0000256" key="5">
    <source>
        <dbReference type="ARBA" id="ARBA00004692"/>
    </source>
</evidence>
<protein>
    <recommendedName>
        <fullName evidence="16">Adenosylcobinamide kinase</fullName>
        <ecNumber evidence="8">2.7.1.156</ecNumber>
        <ecNumber evidence="9">2.7.7.62</ecNumber>
    </recommendedName>
    <alternativeName>
        <fullName evidence="17">Adenosylcobinamide-phosphate guanylyltransferase</fullName>
    </alternativeName>
</protein>
<evidence type="ECO:0000256" key="11">
    <source>
        <dbReference type="ARBA" id="ARBA00022679"/>
    </source>
</evidence>
<dbReference type="EC" id="2.7.1.156" evidence="8"/>
<comment type="catalytic activity">
    <reaction evidence="3">
        <text>adenosylcob(III)inamide + GTP = adenosylcob(III)inamide phosphate + GDP + H(+)</text>
        <dbReference type="Rhea" id="RHEA:15765"/>
        <dbReference type="ChEBI" id="CHEBI:2480"/>
        <dbReference type="ChEBI" id="CHEBI:15378"/>
        <dbReference type="ChEBI" id="CHEBI:37565"/>
        <dbReference type="ChEBI" id="CHEBI:58189"/>
        <dbReference type="ChEBI" id="CHEBI:58502"/>
        <dbReference type="EC" id="2.7.1.156"/>
    </reaction>
</comment>
<evidence type="ECO:0000256" key="8">
    <source>
        <dbReference type="ARBA" id="ARBA00012016"/>
    </source>
</evidence>
<keyword evidence="15" id="KW-0342">GTP-binding</keyword>
<evidence type="ECO:0000256" key="13">
    <source>
        <dbReference type="ARBA" id="ARBA00022777"/>
    </source>
</evidence>
<dbReference type="RefSeq" id="WP_051684533.1">
    <property type="nucleotide sequence ID" value="NZ_FOZC01000002.1"/>
</dbReference>
<evidence type="ECO:0000256" key="2">
    <source>
        <dbReference type="ARBA" id="ARBA00000711"/>
    </source>
</evidence>
<keyword evidence="12" id="KW-0547">Nucleotide-binding</keyword>
<evidence type="ECO:0000256" key="9">
    <source>
        <dbReference type="ARBA" id="ARBA00012523"/>
    </source>
</evidence>
<evidence type="ECO:0000256" key="4">
    <source>
        <dbReference type="ARBA" id="ARBA00003889"/>
    </source>
</evidence>
<comment type="pathway">
    <text evidence="5">Cofactor biosynthesis; adenosylcobalamin biosynthesis; adenosylcobalamin from cob(II)yrinate a,c-diamide: step 6/7.</text>
</comment>
<dbReference type="Pfam" id="PF02283">
    <property type="entry name" value="CobU"/>
    <property type="match status" value="1"/>
</dbReference>
<dbReference type="UniPathway" id="UPA00148">
    <property type="reaction ID" value="UER00236"/>
</dbReference>
<name>A0A1I6IKW7_9FIRM</name>
<comment type="catalytic activity">
    <reaction evidence="2">
        <text>adenosylcob(III)inamide phosphate + GTP + H(+) = adenosylcob(III)inamide-GDP + diphosphate</text>
        <dbReference type="Rhea" id="RHEA:22712"/>
        <dbReference type="ChEBI" id="CHEBI:15378"/>
        <dbReference type="ChEBI" id="CHEBI:33019"/>
        <dbReference type="ChEBI" id="CHEBI:37565"/>
        <dbReference type="ChEBI" id="CHEBI:58502"/>
        <dbReference type="ChEBI" id="CHEBI:60487"/>
        <dbReference type="EC" id="2.7.7.62"/>
    </reaction>
</comment>
<dbReference type="AlphaFoldDB" id="A0A1I6IKW7"/>
<dbReference type="GO" id="GO:0005524">
    <property type="term" value="F:ATP binding"/>
    <property type="evidence" value="ECO:0007669"/>
    <property type="project" value="UniProtKB-KW"/>
</dbReference>
<accession>A0A1I6IKW7</accession>
<comment type="catalytic activity">
    <reaction evidence="1">
        <text>adenosylcob(III)inamide + ATP = adenosylcob(III)inamide phosphate + ADP + H(+)</text>
        <dbReference type="Rhea" id="RHEA:15769"/>
        <dbReference type="ChEBI" id="CHEBI:2480"/>
        <dbReference type="ChEBI" id="CHEBI:15378"/>
        <dbReference type="ChEBI" id="CHEBI:30616"/>
        <dbReference type="ChEBI" id="CHEBI:58502"/>
        <dbReference type="ChEBI" id="CHEBI:456216"/>
        <dbReference type="EC" id="2.7.1.156"/>
    </reaction>
</comment>
<dbReference type="GO" id="GO:0009236">
    <property type="term" value="P:cobalamin biosynthetic process"/>
    <property type="evidence" value="ECO:0007669"/>
    <property type="project" value="UniProtKB-UniPathway"/>
</dbReference>
<dbReference type="SUPFAM" id="SSF52540">
    <property type="entry name" value="P-loop containing nucleoside triphosphate hydrolases"/>
    <property type="match status" value="1"/>
</dbReference>
<dbReference type="PANTHER" id="PTHR34848:SF1">
    <property type="entry name" value="BIFUNCTIONAL ADENOSYLCOBALAMIN BIOSYNTHESIS PROTEIN COBU"/>
    <property type="match status" value="1"/>
</dbReference>
<keyword evidence="13 19" id="KW-0418">Kinase</keyword>
<organism evidence="19 20">
    <name type="scientific">[Clostridium] aminophilum</name>
    <dbReference type="NCBI Taxonomy" id="1526"/>
    <lineage>
        <taxon>Bacteria</taxon>
        <taxon>Bacillati</taxon>
        <taxon>Bacillota</taxon>
        <taxon>Clostridia</taxon>
        <taxon>Lachnospirales</taxon>
        <taxon>Lachnospiraceae</taxon>
    </lineage>
</organism>
<dbReference type="InterPro" id="IPR027417">
    <property type="entry name" value="P-loop_NTPase"/>
</dbReference>
<dbReference type="EC" id="2.7.7.62" evidence="9"/>
<evidence type="ECO:0000256" key="3">
    <source>
        <dbReference type="ARBA" id="ARBA00001522"/>
    </source>
</evidence>
<sequence>MRYGGGRKTAAGNVGEAVGNHRSKGRKMILIVGGRSQGKSKIARSYASETEILLHLEDKVAALYGLQREMEHGFSGNSPDRTSEVSRIPSPDFGEAGKTDVSADADKTDVSAEAGKTDVSADADKTDVSAEAGKSDASAETGKTGVSAEGGKQGISQMAASQESSEEIFWKKLREATEETVQRILADPRVRVITADEIGCGVVPMSRREREYRDTYGRICQKIAKQADTVIRVVCGIPTVISSDSGET</sequence>
<dbReference type="Proteomes" id="UP000214760">
    <property type="component" value="Unassembled WGS sequence"/>
</dbReference>
<evidence type="ECO:0000256" key="1">
    <source>
        <dbReference type="ARBA" id="ARBA00000312"/>
    </source>
</evidence>
<dbReference type="GO" id="GO:0008820">
    <property type="term" value="F:cobinamide phosphate guanylyltransferase activity"/>
    <property type="evidence" value="ECO:0007669"/>
    <property type="project" value="UniProtKB-EC"/>
</dbReference>
<dbReference type="PANTHER" id="PTHR34848">
    <property type="match status" value="1"/>
</dbReference>
<evidence type="ECO:0000256" key="12">
    <source>
        <dbReference type="ARBA" id="ARBA00022741"/>
    </source>
</evidence>
<reference evidence="19 20" key="1">
    <citation type="submission" date="2016-10" db="EMBL/GenBank/DDBJ databases">
        <authorList>
            <person name="de Groot N.N."/>
        </authorList>
    </citation>
    <scope>NUCLEOTIDE SEQUENCE [LARGE SCALE GENOMIC DNA]</scope>
    <source>
        <strain evidence="19 20">F</strain>
    </source>
</reference>
<keyword evidence="10" id="KW-0169">Cobalamin biosynthesis</keyword>
<gene>
    <name evidence="19" type="ORF">SAMN02910262_00447</name>
</gene>
<proteinExistence type="inferred from homology"/>
<dbReference type="EMBL" id="FOZC01000002">
    <property type="protein sequence ID" value="SFR66940.1"/>
    <property type="molecule type" value="Genomic_DNA"/>
</dbReference>
<evidence type="ECO:0000256" key="18">
    <source>
        <dbReference type="SAM" id="MobiDB-lite"/>
    </source>
</evidence>
<evidence type="ECO:0000256" key="17">
    <source>
        <dbReference type="ARBA" id="ARBA00030571"/>
    </source>
</evidence>
<comment type="function">
    <text evidence="4">Catalyzes ATP-dependent phosphorylation of adenosylcobinamide and addition of GMP to adenosylcobinamide phosphate.</text>
</comment>
<evidence type="ECO:0000256" key="15">
    <source>
        <dbReference type="ARBA" id="ARBA00023134"/>
    </source>
</evidence>
<dbReference type="Gene3D" id="3.40.50.300">
    <property type="entry name" value="P-loop containing nucleotide triphosphate hydrolases"/>
    <property type="match status" value="1"/>
</dbReference>
<dbReference type="GO" id="GO:0043752">
    <property type="term" value="F:adenosylcobinamide kinase activity"/>
    <property type="evidence" value="ECO:0007669"/>
    <property type="project" value="UniProtKB-EC"/>
</dbReference>
<dbReference type="InterPro" id="IPR003203">
    <property type="entry name" value="CobU/CobP"/>
</dbReference>
<keyword evidence="19" id="KW-0548">Nucleotidyltransferase</keyword>
<keyword evidence="11 19" id="KW-0808">Transferase</keyword>
<dbReference type="GO" id="GO:0005525">
    <property type="term" value="F:GTP binding"/>
    <property type="evidence" value="ECO:0007669"/>
    <property type="project" value="UniProtKB-KW"/>
</dbReference>
<evidence type="ECO:0000256" key="10">
    <source>
        <dbReference type="ARBA" id="ARBA00022573"/>
    </source>
</evidence>
<evidence type="ECO:0000313" key="19">
    <source>
        <dbReference type="EMBL" id="SFR66940.1"/>
    </source>
</evidence>
<evidence type="ECO:0000256" key="7">
    <source>
        <dbReference type="ARBA" id="ARBA00007490"/>
    </source>
</evidence>
<evidence type="ECO:0000313" key="20">
    <source>
        <dbReference type="Proteomes" id="UP000214760"/>
    </source>
</evidence>
<feature type="region of interest" description="Disordered" evidence="18">
    <location>
        <begin position="73"/>
        <end position="161"/>
    </location>
</feature>
<keyword evidence="14" id="KW-0067">ATP-binding</keyword>
<evidence type="ECO:0000256" key="6">
    <source>
        <dbReference type="ARBA" id="ARBA00005159"/>
    </source>
</evidence>